<dbReference type="EMBL" id="CABM01000064">
    <property type="protein sequence ID" value="CBH98925.1"/>
    <property type="molecule type" value="Genomic_DNA"/>
</dbReference>
<dbReference type="InterPro" id="IPR000835">
    <property type="entry name" value="HTH_MarR-typ"/>
</dbReference>
<evidence type="ECO:0000259" key="1">
    <source>
        <dbReference type="PROSITE" id="PS50995"/>
    </source>
</evidence>
<dbReference type="PRINTS" id="PR00598">
    <property type="entry name" value="HTHMARR"/>
</dbReference>
<organism evidence="2">
    <name type="scientific">mine drainage metagenome</name>
    <dbReference type="NCBI Taxonomy" id="410659"/>
    <lineage>
        <taxon>unclassified sequences</taxon>
        <taxon>metagenomes</taxon>
        <taxon>ecological metagenomes</taxon>
    </lineage>
</organism>
<dbReference type="GO" id="GO:0003700">
    <property type="term" value="F:DNA-binding transcription factor activity"/>
    <property type="evidence" value="ECO:0007669"/>
    <property type="project" value="InterPro"/>
</dbReference>
<dbReference type="InterPro" id="IPR039422">
    <property type="entry name" value="MarR/SlyA-like"/>
</dbReference>
<comment type="caution">
    <text evidence="2">The sequence shown here is derived from an EMBL/GenBank/DDBJ whole genome shotgun (WGS) entry which is preliminary data.</text>
</comment>
<sequence length="184" mass="20251">MPDMNVKTPEQPAQATAAPPRFYEGDTYCKDNSVGFLMKRCLAVLLRNLEHRMQALDLTGTQWHPLIHVLEGCDTVAACAREMQTDAGGMTRMLDRLETKGLLVRERSTVDRRVVHLALTPKGREVAQQVPAVLAEVLNEHLRGFTAQDFATLMDLLRRFVDNGDALAAASNAGPGPKLTLDEG</sequence>
<dbReference type="SMART" id="SM00347">
    <property type="entry name" value="HTH_MARR"/>
    <property type="match status" value="1"/>
</dbReference>
<feature type="domain" description="HTH marR-type" evidence="1">
    <location>
        <begin position="31"/>
        <end position="162"/>
    </location>
</feature>
<dbReference type="InterPro" id="IPR036390">
    <property type="entry name" value="WH_DNA-bd_sf"/>
</dbReference>
<protein>
    <submittedName>
        <fullName evidence="2">Putative Transcriptional regulator (MarR family)</fullName>
    </submittedName>
</protein>
<name>E6PVG8_9ZZZZ</name>
<dbReference type="PROSITE" id="PS50995">
    <property type="entry name" value="HTH_MARR_2"/>
    <property type="match status" value="1"/>
</dbReference>
<accession>E6PVG8</accession>
<dbReference type="PANTHER" id="PTHR33164">
    <property type="entry name" value="TRANSCRIPTIONAL REGULATOR, MARR FAMILY"/>
    <property type="match status" value="1"/>
</dbReference>
<gene>
    <name evidence="2" type="ORF">CARN2_0099</name>
</gene>
<dbReference type="InterPro" id="IPR036388">
    <property type="entry name" value="WH-like_DNA-bd_sf"/>
</dbReference>
<evidence type="ECO:0000313" key="2">
    <source>
        <dbReference type="EMBL" id="CBH98925.1"/>
    </source>
</evidence>
<proteinExistence type="predicted"/>
<dbReference type="AlphaFoldDB" id="E6PVG8"/>
<dbReference type="SUPFAM" id="SSF46785">
    <property type="entry name" value="Winged helix' DNA-binding domain"/>
    <property type="match status" value="1"/>
</dbReference>
<reference evidence="2" key="1">
    <citation type="submission" date="2009-10" db="EMBL/GenBank/DDBJ databases">
        <title>Diversity of trophic interactions inside an arsenic-rich microbial ecosystem.</title>
        <authorList>
            <person name="Bertin P.N."/>
            <person name="Heinrich-Salmeron A."/>
            <person name="Pelletier E."/>
            <person name="Goulhen-Chollet F."/>
            <person name="Arsene-Ploetze F."/>
            <person name="Gallien S."/>
            <person name="Calteau A."/>
            <person name="Vallenet D."/>
            <person name="Casiot C."/>
            <person name="Chane-Woon-Ming B."/>
            <person name="Giloteaux L."/>
            <person name="Barakat M."/>
            <person name="Bonnefoy V."/>
            <person name="Bruneel O."/>
            <person name="Chandler M."/>
            <person name="Cleiss J."/>
            <person name="Duran R."/>
            <person name="Elbaz-Poulichet F."/>
            <person name="Fonknechten N."/>
            <person name="Lauga B."/>
            <person name="Mornico D."/>
            <person name="Ortet P."/>
            <person name="Schaeffer C."/>
            <person name="Siguier P."/>
            <person name="Alexander Thil Smith A."/>
            <person name="Van Dorsselaer A."/>
            <person name="Weissenbach J."/>
            <person name="Medigue C."/>
            <person name="Le Paslier D."/>
        </authorList>
    </citation>
    <scope>NUCLEOTIDE SEQUENCE</scope>
</reference>
<dbReference type="Gene3D" id="1.10.10.10">
    <property type="entry name" value="Winged helix-like DNA-binding domain superfamily/Winged helix DNA-binding domain"/>
    <property type="match status" value="1"/>
</dbReference>
<dbReference type="PANTHER" id="PTHR33164:SF43">
    <property type="entry name" value="HTH-TYPE TRANSCRIPTIONAL REPRESSOR YETL"/>
    <property type="match status" value="1"/>
</dbReference>
<dbReference type="Pfam" id="PF01047">
    <property type="entry name" value="MarR"/>
    <property type="match status" value="1"/>
</dbReference>
<dbReference type="GO" id="GO:0006950">
    <property type="term" value="P:response to stress"/>
    <property type="evidence" value="ECO:0007669"/>
    <property type="project" value="TreeGrafter"/>
</dbReference>